<dbReference type="AlphaFoldDB" id="A0A8F9TUW8"/>
<sequence length="260" mass="26892">MAHQDSEQAVHARAFSALHVKGNPVVLYNIWDAGSAKAVRAAGAKAIATGSRSVAAAQGFEDGEKVPLELVVTLLKRIVASVDVPVTLDFEGGYGRAAETVQENVARVVGAGAVGINFEDQIVGGTGLYSIEEQSARVRAARAGADAAGVRAFLNARIDLFLKNPPEAHNDALVAEALQRGEAYAAAGADGLFYPGLVDPRLIGVVCARAPRPVNILAKPGAPSKAELAQLGVARISHGPFPYNAMAAALQEAAKKVLAE</sequence>
<organism evidence="1 2">
    <name type="scientific">Horticoccus luteus</name>
    <dbReference type="NCBI Taxonomy" id="2862869"/>
    <lineage>
        <taxon>Bacteria</taxon>
        <taxon>Pseudomonadati</taxon>
        <taxon>Verrucomicrobiota</taxon>
        <taxon>Opitutia</taxon>
        <taxon>Opitutales</taxon>
        <taxon>Opitutaceae</taxon>
        <taxon>Horticoccus</taxon>
    </lineage>
</organism>
<accession>A0A8F9TUW8</accession>
<dbReference type="KEGG" id="ole:K0B96_15735"/>
<reference evidence="1" key="1">
    <citation type="submission" date="2021-08" db="EMBL/GenBank/DDBJ databases">
        <title>Genome of a novel bacterium of the phylum Verrucomicrobia, Oleiharenicola sp. KSB-15.</title>
        <authorList>
            <person name="Chung J.-H."/>
            <person name="Ahn J.-H."/>
            <person name="Yoon Y."/>
            <person name="Kim D.-Y."/>
            <person name="An S.-H."/>
            <person name="Park I."/>
            <person name="Yeon J."/>
        </authorList>
    </citation>
    <scope>NUCLEOTIDE SEQUENCE</scope>
    <source>
        <strain evidence="1">KSB-15</strain>
    </source>
</reference>
<dbReference type="Gene3D" id="3.20.20.60">
    <property type="entry name" value="Phosphoenolpyruvate-binding domains"/>
    <property type="match status" value="1"/>
</dbReference>
<dbReference type="RefSeq" id="WP_220161837.1">
    <property type="nucleotide sequence ID" value="NZ_CP080507.1"/>
</dbReference>
<dbReference type="EMBL" id="CP080507">
    <property type="protein sequence ID" value="QYM78733.1"/>
    <property type="molecule type" value="Genomic_DNA"/>
</dbReference>
<keyword evidence="1" id="KW-0456">Lyase</keyword>
<dbReference type="Pfam" id="PF13714">
    <property type="entry name" value="PEP_mutase"/>
    <property type="match status" value="1"/>
</dbReference>
<dbReference type="CDD" id="cd00377">
    <property type="entry name" value="ICL_PEPM"/>
    <property type="match status" value="1"/>
</dbReference>
<proteinExistence type="predicted"/>
<dbReference type="Proteomes" id="UP000825051">
    <property type="component" value="Chromosome"/>
</dbReference>
<evidence type="ECO:0000313" key="1">
    <source>
        <dbReference type="EMBL" id="QYM78733.1"/>
    </source>
</evidence>
<dbReference type="InterPro" id="IPR015813">
    <property type="entry name" value="Pyrv/PenolPyrv_kinase-like_dom"/>
</dbReference>
<gene>
    <name evidence="1" type="ORF">K0B96_15735</name>
</gene>
<protein>
    <submittedName>
        <fullName evidence="1">Isocitrate lyase/phosphoenolpyruvate mutase family protein</fullName>
    </submittedName>
</protein>
<dbReference type="PANTHER" id="PTHR42905:SF16">
    <property type="entry name" value="CARBOXYPHOSPHONOENOLPYRUVATE PHOSPHONOMUTASE-LIKE PROTEIN (AFU_ORTHOLOGUE AFUA_5G07230)"/>
    <property type="match status" value="1"/>
</dbReference>
<dbReference type="InterPro" id="IPR040442">
    <property type="entry name" value="Pyrv_kinase-like_dom_sf"/>
</dbReference>
<dbReference type="InterPro" id="IPR039556">
    <property type="entry name" value="ICL/PEPM"/>
</dbReference>
<dbReference type="GO" id="GO:0016829">
    <property type="term" value="F:lyase activity"/>
    <property type="evidence" value="ECO:0007669"/>
    <property type="project" value="UniProtKB-KW"/>
</dbReference>
<name>A0A8F9TUW8_9BACT</name>
<evidence type="ECO:0000313" key="2">
    <source>
        <dbReference type="Proteomes" id="UP000825051"/>
    </source>
</evidence>
<keyword evidence="2" id="KW-1185">Reference proteome</keyword>
<dbReference type="PANTHER" id="PTHR42905">
    <property type="entry name" value="PHOSPHOENOLPYRUVATE CARBOXYLASE"/>
    <property type="match status" value="1"/>
</dbReference>
<dbReference type="SUPFAM" id="SSF51621">
    <property type="entry name" value="Phosphoenolpyruvate/pyruvate domain"/>
    <property type="match status" value="1"/>
</dbReference>